<reference evidence="2 3" key="1">
    <citation type="submission" date="2017-04" db="EMBL/GenBank/DDBJ databases">
        <title>Draft genome sequence of Zooshikella ganghwensis VG4 isolated from Red Sea sediments.</title>
        <authorList>
            <person name="Rehman Z."/>
            <person name="Alam I."/>
            <person name="Kamau A."/>
            <person name="Bajic V."/>
            <person name="Leiknes T."/>
        </authorList>
    </citation>
    <scope>NUCLEOTIDE SEQUENCE [LARGE SCALE GENOMIC DNA]</scope>
    <source>
        <strain evidence="2 3">VG4</strain>
    </source>
</reference>
<dbReference type="Pfam" id="PF00665">
    <property type="entry name" value="rve"/>
    <property type="match status" value="1"/>
</dbReference>
<dbReference type="AlphaFoldDB" id="A0A4V1IMZ8"/>
<proteinExistence type="predicted"/>
<dbReference type="SUPFAM" id="SSF53098">
    <property type="entry name" value="Ribonuclease H-like"/>
    <property type="match status" value="1"/>
</dbReference>
<feature type="domain" description="Integrase catalytic" evidence="1">
    <location>
        <begin position="129"/>
        <end position="209"/>
    </location>
</feature>
<dbReference type="PANTHER" id="PTHR46889">
    <property type="entry name" value="TRANSPOSASE INSF FOR INSERTION SEQUENCE IS3B-RELATED"/>
    <property type="match status" value="1"/>
</dbReference>
<dbReference type="EMBL" id="NDXW01000001">
    <property type="protein sequence ID" value="RDH41981.1"/>
    <property type="molecule type" value="Genomic_DNA"/>
</dbReference>
<comment type="caution">
    <text evidence="2">The sequence shown here is derived from an EMBL/GenBank/DDBJ whole genome shotgun (WGS) entry which is preliminary data.</text>
</comment>
<dbReference type="GO" id="GO:0003676">
    <property type="term" value="F:nucleic acid binding"/>
    <property type="evidence" value="ECO:0007669"/>
    <property type="project" value="InterPro"/>
</dbReference>
<dbReference type="Proteomes" id="UP000257039">
    <property type="component" value="Unassembled WGS sequence"/>
</dbReference>
<dbReference type="InterPro" id="IPR050900">
    <property type="entry name" value="Transposase_IS3/IS150/IS904"/>
</dbReference>
<evidence type="ECO:0000259" key="1">
    <source>
        <dbReference type="PROSITE" id="PS50994"/>
    </source>
</evidence>
<dbReference type="PROSITE" id="PS50994">
    <property type="entry name" value="INTEGRASE"/>
    <property type="match status" value="1"/>
</dbReference>
<name>A0A4V1IMZ8_9GAMM</name>
<dbReference type="Gene3D" id="3.30.420.10">
    <property type="entry name" value="Ribonuclease H-like superfamily/Ribonuclease H"/>
    <property type="match status" value="1"/>
</dbReference>
<keyword evidence="3" id="KW-1185">Reference proteome</keyword>
<gene>
    <name evidence="2" type="ORF">B9G39_00150</name>
</gene>
<organism evidence="2 3">
    <name type="scientific">Zooshikella ganghwensis</name>
    <dbReference type="NCBI Taxonomy" id="202772"/>
    <lineage>
        <taxon>Bacteria</taxon>
        <taxon>Pseudomonadati</taxon>
        <taxon>Pseudomonadota</taxon>
        <taxon>Gammaproteobacteria</taxon>
        <taxon>Oceanospirillales</taxon>
        <taxon>Zooshikellaceae</taxon>
        <taxon>Zooshikella</taxon>
    </lineage>
</organism>
<dbReference type="GO" id="GO:0015074">
    <property type="term" value="P:DNA integration"/>
    <property type="evidence" value="ECO:0007669"/>
    <property type="project" value="InterPro"/>
</dbReference>
<protein>
    <recommendedName>
        <fullName evidence="1">Integrase catalytic domain-containing protein</fullName>
    </recommendedName>
</protein>
<dbReference type="InterPro" id="IPR001584">
    <property type="entry name" value="Integrase_cat-core"/>
</dbReference>
<accession>A0A4V1IMZ8</accession>
<dbReference type="RefSeq" id="WP_094785555.1">
    <property type="nucleotide sequence ID" value="NZ_NDXW01000001.1"/>
</dbReference>
<dbReference type="InterPro" id="IPR012337">
    <property type="entry name" value="RNaseH-like_sf"/>
</dbReference>
<evidence type="ECO:0000313" key="2">
    <source>
        <dbReference type="EMBL" id="RDH41981.1"/>
    </source>
</evidence>
<dbReference type="InterPro" id="IPR036397">
    <property type="entry name" value="RNaseH_sf"/>
</dbReference>
<dbReference type="PANTHER" id="PTHR46889:SF5">
    <property type="entry name" value="INTEGRASE PROTEIN"/>
    <property type="match status" value="1"/>
</dbReference>
<evidence type="ECO:0000313" key="3">
    <source>
        <dbReference type="Proteomes" id="UP000257039"/>
    </source>
</evidence>
<sequence>MRCLAVALVDEALAAGARQSKACEILAISTRTYQRWVEGGGVTADQRPEATRSFPSHALTEEERKHVMEVMNSPAFASMPPSQVVPYLADEGVYLCSESTMYRLLHAEHQQHHRGRSKCPEKKPLATYVAMAPNEVWCWDITWLPGPAKGLYYYLYLILDLFSRKIVGWEIHEEESSENASHLLRKAYLKENIATKPLVLHSDKGAALF</sequence>